<dbReference type="Gene3D" id="1.25.40.310">
    <property type="entry name" value="Aconitate B, HEAT-like domain"/>
    <property type="match status" value="1"/>
</dbReference>
<dbReference type="InterPro" id="IPR036008">
    <property type="entry name" value="Aconitase_4Fe-4S_dom"/>
</dbReference>
<evidence type="ECO:0000256" key="16">
    <source>
        <dbReference type="ARBA" id="ARBA00023501"/>
    </source>
</evidence>
<proteinExistence type="inferred from homology"/>
<dbReference type="SUPFAM" id="SSF52016">
    <property type="entry name" value="LeuD/IlvD-like"/>
    <property type="match status" value="1"/>
</dbReference>
<feature type="domain" description="Aconitase B swivel" evidence="19">
    <location>
        <begin position="169"/>
        <end position="372"/>
    </location>
</feature>
<evidence type="ECO:0000256" key="6">
    <source>
        <dbReference type="ARBA" id="ARBA00012926"/>
    </source>
</evidence>
<dbReference type="PANTHER" id="PTHR43160">
    <property type="entry name" value="ACONITATE HYDRATASE B"/>
    <property type="match status" value="1"/>
</dbReference>
<comment type="cofactor">
    <cofactor evidence="2">
        <name>[4Fe-4S] cluster</name>
        <dbReference type="ChEBI" id="CHEBI:49883"/>
    </cofactor>
</comment>
<keyword evidence="11" id="KW-0479">Metal-binding</keyword>
<evidence type="ECO:0000256" key="4">
    <source>
        <dbReference type="ARBA" id="ARBA00005026"/>
    </source>
</evidence>
<evidence type="ECO:0000256" key="12">
    <source>
        <dbReference type="ARBA" id="ARBA00022884"/>
    </source>
</evidence>
<protein>
    <recommendedName>
        <fullName evidence="8 17">Aconitate hydratase B</fullName>
        <ecNumber evidence="6 17">4.2.1.3</ecNumber>
        <ecNumber evidence="7 17">4.2.1.99</ecNumber>
    </recommendedName>
    <alternativeName>
        <fullName evidence="17">2-methylisocitrate dehydratase</fullName>
    </alternativeName>
</protein>
<evidence type="ECO:0000256" key="9">
    <source>
        <dbReference type="ARBA" id="ARBA00022485"/>
    </source>
</evidence>
<evidence type="ECO:0000256" key="11">
    <source>
        <dbReference type="ARBA" id="ARBA00022723"/>
    </source>
</evidence>
<dbReference type="Pfam" id="PF11791">
    <property type="entry name" value="Aconitase_B_N"/>
    <property type="match status" value="1"/>
</dbReference>
<dbReference type="InterPro" id="IPR050926">
    <property type="entry name" value="Aconitase/IPM_isomerase"/>
</dbReference>
<evidence type="ECO:0000256" key="10">
    <source>
        <dbReference type="ARBA" id="ARBA00022532"/>
    </source>
</evidence>
<dbReference type="EMBL" id="JBHFNS010000027">
    <property type="protein sequence ID" value="MFB2934874.1"/>
    <property type="molecule type" value="Genomic_DNA"/>
</dbReference>
<evidence type="ECO:0000259" key="19">
    <source>
        <dbReference type="Pfam" id="PF06434"/>
    </source>
</evidence>
<evidence type="ECO:0000256" key="5">
    <source>
        <dbReference type="ARBA" id="ARBA00007185"/>
    </source>
</evidence>
<comment type="catalytic activity">
    <reaction evidence="1 17">
        <text>(2S,3R)-3-hydroxybutane-1,2,3-tricarboxylate = 2-methyl-cis-aconitate + H2O</text>
        <dbReference type="Rhea" id="RHEA:17941"/>
        <dbReference type="ChEBI" id="CHEBI:15377"/>
        <dbReference type="ChEBI" id="CHEBI:57429"/>
        <dbReference type="ChEBI" id="CHEBI:57872"/>
        <dbReference type="EC" id="4.2.1.99"/>
    </reaction>
</comment>
<gene>
    <name evidence="21" type="primary">acnB</name>
    <name evidence="21" type="ORF">ACE1B6_06310</name>
</gene>
<dbReference type="GO" id="GO:0003994">
    <property type="term" value="F:aconitate hydratase activity"/>
    <property type="evidence" value="ECO:0007669"/>
    <property type="project" value="UniProtKB-EC"/>
</dbReference>
<evidence type="ECO:0000256" key="7">
    <source>
        <dbReference type="ARBA" id="ARBA00013250"/>
    </source>
</evidence>
<accession>A0ABV4Y9G1</accession>
<dbReference type="NCBIfam" id="NF006690">
    <property type="entry name" value="PRK09238.1"/>
    <property type="match status" value="1"/>
</dbReference>
<keyword evidence="12" id="KW-0694">RNA-binding</keyword>
<evidence type="ECO:0000256" key="2">
    <source>
        <dbReference type="ARBA" id="ARBA00001966"/>
    </source>
</evidence>
<comment type="pathway">
    <text evidence="4">Organic acid metabolism; propanoate degradation.</text>
</comment>
<evidence type="ECO:0000256" key="17">
    <source>
        <dbReference type="PIRNR" id="PIRNR036687"/>
    </source>
</evidence>
<dbReference type="Gene3D" id="3.20.19.10">
    <property type="entry name" value="Aconitase, domain 4"/>
    <property type="match status" value="1"/>
</dbReference>
<dbReference type="RefSeq" id="WP_413256398.1">
    <property type="nucleotide sequence ID" value="NZ_JBHFNS010000027.1"/>
</dbReference>
<evidence type="ECO:0000256" key="1">
    <source>
        <dbReference type="ARBA" id="ARBA00000118"/>
    </source>
</evidence>
<evidence type="ECO:0000259" key="20">
    <source>
        <dbReference type="Pfam" id="PF11791"/>
    </source>
</evidence>
<dbReference type="InterPro" id="IPR015928">
    <property type="entry name" value="Aconitase/3IPM_dehydase_swvl"/>
</dbReference>
<name>A0ABV4Y9G1_9CYAN</name>
<dbReference type="InterPro" id="IPR015931">
    <property type="entry name" value="Acnase/IPM_dHydase_lsu_aba_1/3"/>
</dbReference>
<dbReference type="Proteomes" id="UP001576776">
    <property type="component" value="Unassembled WGS sequence"/>
</dbReference>
<keyword evidence="9" id="KW-0004">4Fe-4S</keyword>
<comment type="caution">
    <text evidence="21">The sequence shown here is derived from an EMBL/GenBank/DDBJ whole genome shotgun (WGS) entry which is preliminary data.</text>
</comment>
<sequence length="869" mass="93914">MLSAYRQQVEERANLGIPPLPLSAQETSELCELLKNPPAGEEEYLVELLRDRVPPGVDPAAYVKAGFLTAIAKGEITSPLIAPEWAVYLLGTMVGGYNVQSLIDLLKAKNPAIASNAASALSKTLLVFDAFNDVIEMSDSNPYAKQVVDSWANAEWFTSRPKLPKEITVTVFKVPGETNTDDLSPAPHATTRPDIPLHALAMLESRMPGGLETIAELKKKGHPVAYVGDVVGTGSSRKSAINSVLWHIGNDIPFVPNKRAGGYILGSAIAPIFFNTAEDAGALPIECDVTKLETGMVINIYPYKGEITNEAGEVISTFTLKPETILDEVRAGGRIPLLIGRSLTDKTREALGLEPSELFVRPTPPKDTGKGFTLAQKMVGKACGLPGVRPGTSCTPIMTTVGSQDTTGPMTRDELKELACLGFSADLVMQSFCHTAAYPKPVDVKTHKELPDFISQRGGVSLRPGDGIIHSWLNRMLLPDTVGTGGDSHTRFPLGISFPAGSGLVAFAAALGVMPLDMPESVLVRFKGELQPGVTLRDIVNAIPYVAIQKGLLTVAKQNKKNIFSGRIMEIEGLPDLKVEQAFELTDATAERSCAGCTIKLSIETVSEYIRSNVALMKNMVARGYQDARTIMRRVAKMEEWLANPVLMEADADAEYAEIIEIDLNEIKEPIVAAPNDPDNVKLLSEVANDPVQEVFVGSCMTNIGHYRATAKVLEGEGAVKTRLWICPPTRMDEKQLQEEGYYGIFGAAGARTEMPGCSLCMGNQARVADATTVFSTSTRNFNNRMGKDARVYLGSAELAAVCALLGRIPTVQEYLELVAKKINPFAGDLYRYLNFDQIAGFADEGRVIALEDMPKIEDILGMPVKAGK</sequence>
<dbReference type="SUPFAM" id="SSF74778">
    <property type="entry name" value="Aconitase B, N-terminal domain"/>
    <property type="match status" value="1"/>
</dbReference>
<evidence type="ECO:0000256" key="14">
    <source>
        <dbReference type="ARBA" id="ARBA00023014"/>
    </source>
</evidence>
<dbReference type="CDD" id="cd01576">
    <property type="entry name" value="AcnB_Swivel"/>
    <property type="match status" value="1"/>
</dbReference>
<dbReference type="InterPro" id="IPR004406">
    <property type="entry name" value="Aconitase_B"/>
</dbReference>
<evidence type="ECO:0000259" key="18">
    <source>
        <dbReference type="Pfam" id="PF00330"/>
    </source>
</evidence>
<dbReference type="PANTHER" id="PTHR43160:SF4">
    <property type="entry name" value="ACONITATE HYDRATASE B"/>
    <property type="match status" value="1"/>
</dbReference>
<feature type="domain" description="Aconitase B HEAT-like" evidence="20">
    <location>
        <begin position="4"/>
        <end position="157"/>
    </location>
</feature>
<reference evidence="21 22" key="1">
    <citation type="submission" date="2024-09" db="EMBL/GenBank/DDBJ databases">
        <title>Floridaenema gen nov. (Aerosakkonemataceae, Aerosakkonematales ord. nov., Cyanobacteria) from benthic tropical and subtropical fresh waters, with the description of four new species.</title>
        <authorList>
            <person name="Moretto J.A."/>
            <person name="Berthold D.E."/>
            <person name="Lefler F.W."/>
            <person name="Huang I.-S."/>
            <person name="Laughinghouse H. IV."/>
        </authorList>
    </citation>
    <scope>NUCLEOTIDE SEQUENCE [LARGE SCALE GENOMIC DNA]</scope>
    <source>
        <strain evidence="21 22">BLCC-F154</strain>
    </source>
</reference>
<comment type="pathway">
    <text evidence="3 17">Carbohydrate metabolism; tricarboxylic acid cycle; isocitrate from oxaloacetate: step 2/2.</text>
</comment>
<keyword evidence="15 17" id="KW-0456">Lyase</keyword>
<organism evidence="21 22">
    <name type="scientific">Floridaenema fluviatile BLCC-F154</name>
    <dbReference type="NCBI Taxonomy" id="3153640"/>
    <lineage>
        <taxon>Bacteria</taxon>
        <taxon>Bacillati</taxon>
        <taxon>Cyanobacteriota</taxon>
        <taxon>Cyanophyceae</taxon>
        <taxon>Oscillatoriophycideae</taxon>
        <taxon>Aerosakkonematales</taxon>
        <taxon>Aerosakkonemataceae</taxon>
        <taxon>Floridanema</taxon>
        <taxon>Floridanema fluviatile</taxon>
    </lineage>
</organism>
<evidence type="ECO:0000256" key="15">
    <source>
        <dbReference type="ARBA" id="ARBA00023239"/>
    </source>
</evidence>
<evidence type="ECO:0000256" key="3">
    <source>
        <dbReference type="ARBA" id="ARBA00004717"/>
    </source>
</evidence>
<comment type="similarity">
    <text evidence="5 17">Belongs to the aconitase/IPM isomerase family.</text>
</comment>
<dbReference type="InterPro" id="IPR036288">
    <property type="entry name" value="Aconitase_B_HEAT-like_dom_sf"/>
</dbReference>
<dbReference type="Gene3D" id="3.40.1060.10">
    <property type="entry name" value="Aconitase, Domain 2"/>
    <property type="match status" value="1"/>
</dbReference>
<dbReference type="InterPro" id="IPR015933">
    <property type="entry name" value="Aconitase_B_HEAT-like_dom"/>
</dbReference>
<dbReference type="InterPro" id="IPR018136">
    <property type="entry name" value="Aconitase_4Fe-4S_BS"/>
</dbReference>
<dbReference type="Pfam" id="PF06434">
    <property type="entry name" value="Aconitase_2_N"/>
    <property type="match status" value="1"/>
</dbReference>
<feature type="domain" description="Aconitase/3-isopropylmalate dehydratase large subunit alpha/beta/alpha" evidence="18">
    <location>
        <begin position="460"/>
        <end position="807"/>
    </location>
</feature>
<evidence type="ECO:0000313" key="21">
    <source>
        <dbReference type="EMBL" id="MFB2934874.1"/>
    </source>
</evidence>
<dbReference type="InterPro" id="IPR015929">
    <property type="entry name" value="Aconitase_B_swivel"/>
</dbReference>
<evidence type="ECO:0000256" key="8">
    <source>
        <dbReference type="ARBA" id="ARBA00019379"/>
    </source>
</evidence>
<dbReference type="NCBIfam" id="TIGR00117">
    <property type="entry name" value="acnB"/>
    <property type="match status" value="1"/>
</dbReference>
<dbReference type="PIRSF" id="PIRSF036687">
    <property type="entry name" value="AcnB"/>
    <property type="match status" value="1"/>
</dbReference>
<dbReference type="InterPro" id="IPR001030">
    <property type="entry name" value="Acoase/IPM_deHydtase_lsu_aba"/>
</dbReference>
<comment type="catalytic activity">
    <reaction evidence="16 17">
        <text>citrate = D-threo-isocitrate</text>
        <dbReference type="Rhea" id="RHEA:10336"/>
        <dbReference type="ChEBI" id="CHEBI:15562"/>
        <dbReference type="ChEBI" id="CHEBI:16947"/>
        <dbReference type="EC" id="4.2.1.3"/>
    </reaction>
</comment>
<dbReference type="SUPFAM" id="SSF53732">
    <property type="entry name" value="Aconitase iron-sulfur domain"/>
    <property type="match status" value="1"/>
</dbReference>
<evidence type="ECO:0000256" key="13">
    <source>
        <dbReference type="ARBA" id="ARBA00023004"/>
    </source>
</evidence>
<keyword evidence="14" id="KW-0411">Iron-sulfur</keyword>
<dbReference type="GO" id="GO:0047456">
    <property type="term" value="F:2-methylisocitrate dehydratase activity"/>
    <property type="evidence" value="ECO:0007669"/>
    <property type="project" value="UniProtKB-EC"/>
</dbReference>
<dbReference type="CDD" id="cd01581">
    <property type="entry name" value="AcnB"/>
    <property type="match status" value="1"/>
</dbReference>
<dbReference type="PROSITE" id="PS01244">
    <property type="entry name" value="ACONITASE_2"/>
    <property type="match status" value="1"/>
</dbReference>
<dbReference type="EC" id="4.2.1.99" evidence="7 17"/>
<keyword evidence="13" id="KW-0408">Iron</keyword>
<dbReference type="Pfam" id="PF00330">
    <property type="entry name" value="Aconitase"/>
    <property type="match status" value="1"/>
</dbReference>
<evidence type="ECO:0000313" key="22">
    <source>
        <dbReference type="Proteomes" id="UP001576776"/>
    </source>
</evidence>
<keyword evidence="10 17" id="KW-0816">Tricarboxylic acid cycle</keyword>
<keyword evidence="22" id="KW-1185">Reference proteome</keyword>
<dbReference type="EC" id="4.2.1.3" evidence="6 17"/>
<dbReference type="Gene3D" id="3.30.499.10">
    <property type="entry name" value="Aconitase, domain 3"/>
    <property type="match status" value="2"/>
</dbReference>
<dbReference type="InterPro" id="IPR015932">
    <property type="entry name" value="Aconitase_dom2"/>
</dbReference>